<evidence type="ECO:0000256" key="7">
    <source>
        <dbReference type="ARBA" id="ARBA00054744"/>
    </source>
</evidence>
<evidence type="ECO:0000256" key="1">
    <source>
        <dbReference type="ARBA" id="ARBA00004123"/>
    </source>
</evidence>
<keyword evidence="4" id="KW-0963">Cytoplasm</keyword>
<dbReference type="Gene3D" id="1.10.2020.20">
    <property type="match status" value="1"/>
</dbReference>
<sequence length="394" mass="41913">MALNNLFGGRSRASNQAKNVVEFRAGKMTLKGSMVFPDKRKGQVYVYQSEDGLTHFCWKDRTSGVVEDDLIIFPEDASFSKVTQCKEDSRVFLLKFKNSSRKLFYWMQEPKVDVDTDLVWKVNDAINNPGGSGSSRAGGTNSSSATTSEQEMHTLLQSMSQSQLMQLLGGMNDLEGASSLLSQMGLGQLGGSSAPGGESRSSGGGSAGSTVTSNSTAPTAPSTTTSSKKEDTSSASSKSGASSSSKPPVQLHQLQKILSGMQQLPASVDLAAGVSSDFVKRITSCPTTVQKLTPLLPKFGFSEVVDSAKDQESDSKNVVDTLISPAFQHALSSFCSAFPSGQLGPLVEQFQFGKDAIQAAQSGNLEAFLTAIQKEADNKTQEPPVEKPEDMNVD</sequence>
<keyword evidence="5" id="KW-0647">Proteasome</keyword>
<proteinExistence type="inferred from homology"/>
<reference evidence="12 13" key="1">
    <citation type="submission" date="2015-12" db="EMBL/GenBank/DDBJ databases">
        <title>The genome of Folsomia candida.</title>
        <authorList>
            <person name="Faddeeva A."/>
            <person name="Derks M.F."/>
            <person name="Anvar Y."/>
            <person name="Smit S."/>
            <person name="Van Straalen N."/>
            <person name="Roelofs D."/>
        </authorList>
    </citation>
    <scope>NUCLEOTIDE SEQUENCE [LARGE SCALE GENOMIC DNA]</scope>
    <source>
        <strain evidence="12 13">VU population</strain>
        <tissue evidence="12">Whole body</tissue>
    </source>
</reference>
<dbReference type="STRING" id="158441.A0A226EJ83"/>
<keyword evidence="13" id="KW-1185">Reference proteome</keyword>
<dbReference type="PANTHER" id="PTHR12225:SF0">
    <property type="entry name" value="PROTEASOMAL UBIQUITIN RECEPTOR ADRM1"/>
    <property type="match status" value="1"/>
</dbReference>
<dbReference type="OrthoDB" id="340431at2759"/>
<evidence type="ECO:0000256" key="5">
    <source>
        <dbReference type="ARBA" id="ARBA00022942"/>
    </source>
</evidence>
<dbReference type="OMA" id="SNQRHFF"/>
<dbReference type="PROSITE" id="PS51917">
    <property type="entry name" value="PRU"/>
    <property type="match status" value="1"/>
</dbReference>
<dbReference type="InterPro" id="IPR038633">
    <property type="entry name" value="Rpn13/ADRM1_Pru_sf"/>
</dbReference>
<dbReference type="Gene3D" id="2.30.29.70">
    <property type="entry name" value="Proteasomal ubiquitin receptor Rpn13/ADRM1"/>
    <property type="match status" value="1"/>
</dbReference>
<gene>
    <name evidence="12" type="ORF">Fcan01_08221</name>
</gene>
<comment type="similarity">
    <text evidence="3">Belongs to the ADRM1 family.</text>
</comment>
<evidence type="ECO:0000256" key="9">
    <source>
        <dbReference type="SAM" id="MobiDB-lite"/>
    </source>
</evidence>
<dbReference type="GO" id="GO:0005634">
    <property type="term" value="C:nucleus"/>
    <property type="evidence" value="ECO:0007669"/>
    <property type="project" value="UniProtKB-SubCell"/>
</dbReference>
<dbReference type="PROSITE" id="PS51916">
    <property type="entry name" value="DEUBAD"/>
    <property type="match status" value="1"/>
</dbReference>
<dbReference type="PANTHER" id="PTHR12225">
    <property type="entry name" value="ADHESION REGULATING MOLECULE 1 110 KDA CELL MEMBRANE GLYCOPROTEIN"/>
    <property type="match status" value="1"/>
</dbReference>
<evidence type="ECO:0000259" key="10">
    <source>
        <dbReference type="PROSITE" id="PS51916"/>
    </source>
</evidence>
<feature type="domain" description="DEUBAD" evidence="10">
    <location>
        <begin position="261"/>
        <end position="382"/>
    </location>
</feature>
<feature type="compositionally biased region" description="Low complexity" evidence="9">
    <location>
        <begin position="134"/>
        <end position="148"/>
    </location>
</feature>
<dbReference type="Proteomes" id="UP000198287">
    <property type="component" value="Unassembled WGS sequence"/>
</dbReference>
<dbReference type="Pfam" id="PF04683">
    <property type="entry name" value="Rpn13_ADRM1_Pru"/>
    <property type="match status" value="1"/>
</dbReference>
<dbReference type="GO" id="GO:0070628">
    <property type="term" value="F:proteasome binding"/>
    <property type="evidence" value="ECO:0007669"/>
    <property type="project" value="TreeGrafter"/>
</dbReference>
<dbReference type="InterPro" id="IPR038108">
    <property type="entry name" value="RPN13_DEUBAD_sf"/>
</dbReference>
<keyword evidence="6" id="KW-0539">Nucleus</keyword>
<comment type="function">
    <text evidence="7">May function as a proteasomal ubiquitin receptor. May promote the deubiquitinating activity associated with the 26S proteasome.</text>
</comment>
<keyword evidence="12" id="KW-0675">Receptor</keyword>
<dbReference type="FunFam" id="2.30.29.70:FF:000001">
    <property type="entry name" value="Proteasomal ubiquitin receptor ADRM1"/>
    <property type="match status" value="1"/>
</dbReference>
<feature type="compositionally biased region" description="Low complexity" evidence="9">
    <location>
        <begin position="208"/>
        <end position="226"/>
    </location>
</feature>
<protein>
    <recommendedName>
        <fullName evidence="8">Proteasomal ubiquitin receptor ADRM1 homolog</fullName>
    </recommendedName>
</protein>
<dbReference type="InterPro" id="IPR032368">
    <property type="entry name" value="RPN13_DEUBAD"/>
</dbReference>
<evidence type="ECO:0000256" key="8">
    <source>
        <dbReference type="ARBA" id="ARBA00070663"/>
    </source>
</evidence>
<dbReference type="InterPro" id="IPR006773">
    <property type="entry name" value="Rpn13/ADRM1"/>
</dbReference>
<comment type="caution">
    <text evidence="12">The sequence shown here is derived from an EMBL/GenBank/DDBJ whole genome shotgun (WGS) entry which is preliminary data.</text>
</comment>
<evidence type="ECO:0000313" key="12">
    <source>
        <dbReference type="EMBL" id="OXA57074.1"/>
    </source>
</evidence>
<accession>A0A226EJ83</accession>
<dbReference type="EMBL" id="LNIX01000003">
    <property type="protein sequence ID" value="OXA57074.1"/>
    <property type="molecule type" value="Genomic_DNA"/>
</dbReference>
<dbReference type="GO" id="GO:0008541">
    <property type="term" value="C:proteasome regulatory particle, lid subcomplex"/>
    <property type="evidence" value="ECO:0007669"/>
    <property type="project" value="TreeGrafter"/>
</dbReference>
<comment type="subcellular location">
    <subcellularLocation>
        <location evidence="2">Cytoplasm</location>
    </subcellularLocation>
    <subcellularLocation>
        <location evidence="1">Nucleus</location>
    </subcellularLocation>
</comment>
<feature type="region of interest" description="Disordered" evidence="9">
    <location>
        <begin position="185"/>
        <end position="249"/>
    </location>
</feature>
<organism evidence="12 13">
    <name type="scientific">Folsomia candida</name>
    <name type="common">Springtail</name>
    <dbReference type="NCBI Taxonomy" id="158441"/>
    <lineage>
        <taxon>Eukaryota</taxon>
        <taxon>Metazoa</taxon>
        <taxon>Ecdysozoa</taxon>
        <taxon>Arthropoda</taxon>
        <taxon>Hexapoda</taxon>
        <taxon>Collembola</taxon>
        <taxon>Entomobryomorpha</taxon>
        <taxon>Isotomoidea</taxon>
        <taxon>Isotomidae</taxon>
        <taxon>Proisotominae</taxon>
        <taxon>Folsomia</taxon>
    </lineage>
</organism>
<dbReference type="CDD" id="cd13314">
    <property type="entry name" value="PH_Rpn13"/>
    <property type="match status" value="1"/>
</dbReference>
<feature type="domain" description="Pru" evidence="11">
    <location>
        <begin position="15"/>
        <end position="129"/>
    </location>
</feature>
<dbReference type="GO" id="GO:0061133">
    <property type="term" value="F:endopeptidase activator activity"/>
    <property type="evidence" value="ECO:0007669"/>
    <property type="project" value="TreeGrafter"/>
</dbReference>
<dbReference type="InterPro" id="IPR044868">
    <property type="entry name" value="Rpn13/ADRM1_Pru"/>
</dbReference>
<feature type="region of interest" description="Disordered" evidence="9">
    <location>
        <begin position="127"/>
        <end position="152"/>
    </location>
</feature>
<dbReference type="GO" id="GO:0005737">
    <property type="term" value="C:cytoplasm"/>
    <property type="evidence" value="ECO:0007669"/>
    <property type="project" value="UniProtKB-SubCell"/>
</dbReference>
<dbReference type="Pfam" id="PF16550">
    <property type="entry name" value="RPN13_C"/>
    <property type="match status" value="1"/>
</dbReference>
<feature type="region of interest" description="Disordered" evidence="9">
    <location>
        <begin position="375"/>
        <end position="394"/>
    </location>
</feature>
<evidence type="ECO:0000313" key="13">
    <source>
        <dbReference type="Proteomes" id="UP000198287"/>
    </source>
</evidence>
<dbReference type="AlphaFoldDB" id="A0A226EJ83"/>
<evidence type="ECO:0000256" key="6">
    <source>
        <dbReference type="ARBA" id="ARBA00023242"/>
    </source>
</evidence>
<evidence type="ECO:0000256" key="3">
    <source>
        <dbReference type="ARBA" id="ARBA00009216"/>
    </source>
</evidence>
<evidence type="ECO:0000256" key="2">
    <source>
        <dbReference type="ARBA" id="ARBA00004496"/>
    </source>
</evidence>
<feature type="compositionally biased region" description="Low complexity" evidence="9">
    <location>
        <begin position="233"/>
        <end position="246"/>
    </location>
</feature>
<dbReference type="InterPro" id="IPR044867">
    <property type="entry name" value="DEUBAD_dom"/>
</dbReference>
<evidence type="ECO:0000259" key="11">
    <source>
        <dbReference type="PROSITE" id="PS51917"/>
    </source>
</evidence>
<evidence type="ECO:0000256" key="4">
    <source>
        <dbReference type="ARBA" id="ARBA00022490"/>
    </source>
</evidence>
<name>A0A226EJ83_FOLCA</name>